<evidence type="ECO:0000256" key="1">
    <source>
        <dbReference type="SAM" id="MobiDB-lite"/>
    </source>
</evidence>
<dbReference type="EMBL" id="BAAAGA010000001">
    <property type="protein sequence ID" value="GAA0615557.1"/>
    <property type="molecule type" value="Genomic_DNA"/>
</dbReference>
<evidence type="ECO:0000313" key="4">
    <source>
        <dbReference type="Proteomes" id="UP001501352"/>
    </source>
</evidence>
<evidence type="ECO:0008006" key="5">
    <source>
        <dbReference type="Google" id="ProtNLM"/>
    </source>
</evidence>
<evidence type="ECO:0000256" key="2">
    <source>
        <dbReference type="SAM" id="SignalP"/>
    </source>
</evidence>
<feature type="region of interest" description="Disordered" evidence="1">
    <location>
        <begin position="20"/>
        <end position="47"/>
    </location>
</feature>
<gene>
    <name evidence="3" type="ORF">GCM10009422_08260</name>
</gene>
<feature type="chain" id="PRO_5046218564" description="Secreted protein" evidence="2">
    <location>
        <begin position="19"/>
        <end position="143"/>
    </location>
</feature>
<feature type="signal peptide" evidence="2">
    <location>
        <begin position="1"/>
        <end position="18"/>
    </location>
</feature>
<keyword evidence="2" id="KW-0732">Signal</keyword>
<name>A0ABN1GP55_9CAUL</name>
<accession>A0ABN1GP55</accession>
<feature type="compositionally biased region" description="Pro residues" evidence="1">
    <location>
        <begin position="20"/>
        <end position="29"/>
    </location>
</feature>
<keyword evidence="4" id="KW-1185">Reference proteome</keyword>
<protein>
    <recommendedName>
        <fullName evidence="5">Secreted protein</fullName>
    </recommendedName>
</protein>
<sequence length="143" mass="16053">MSSAIVFLWWAAMSASQAVAPPPPMPPRPVGSQLPPRENGERWASYTSPHAEPGYRYFYDDGTVREVGDEVFEFRFSVQGPDVTTIYKYRVACRQNDALSLRRLTVIRGDVVERDVNYEPGGQPFSRPAPNTVWADVANETCI</sequence>
<reference evidence="3 4" key="1">
    <citation type="journal article" date="2019" name="Int. J. Syst. Evol. Microbiol.">
        <title>The Global Catalogue of Microorganisms (GCM) 10K type strain sequencing project: providing services to taxonomists for standard genome sequencing and annotation.</title>
        <authorList>
            <consortium name="The Broad Institute Genomics Platform"/>
            <consortium name="The Broad Institute Genome Sequencing Center for Infectious Disease"/>
            <person name="Wu L."/>
            <person name="Ma J."/>
        </authorList>
    </citation>
    <scope>NUCLEOTIDE SEQUENCE [LARGE SCALE GENOMIC DNA]</scope>
    <source>
        <strain evidence="3 4">JCM 12928</strain>
    </source>
</reference>
<proteinExistence type="predicted"/>
<organism evidence="3 4">
    <name type="scientific">Brevundimonas kwangchunensis</name>
    <dbReference type="NCBI Taxonomy" id="322163"/>
    <lineage>
        <taxon>Bacteria</taxon>
        <taxon>Pseudomonadati</taxon>
        <taxon>Pseudomonadota</taxon>
        <taxon>Alphaproteobacteria</taxon>
        <taxon>Caulobacterales</taxon>
        <taxon>Caulobacteraceae</taxon>
        <taxon>Brevundimonas</taxon>
    </lineage>
</organism>
<evidence type="ECO:0000313" key="3">
    <source>
        <dbReference type="EMBL" id="GAA0615557.1"/>
    </source>
</evidence>
<comment type="caution">
    <text evidence="3">The sequence shown here is derived from an EMBL/GenBank/DDBJ whole genome shotgun (WGS) entry which is preliminary data.</text>
</comment>
<dbReference type="RefSeq" id="WP_343790801.1">
    <property type="nucleotide sequence ID" value="NZ_BAAAGA010000001.1"/>
</dbReference>
<dbReference type="Proteomes" id="UP001501352">
    <property type="component" value="Unassembled WGS sequence"/>
</dbReference>